<evidence type="ECO:0000313" key="1">
    <source>
        <dbReference type="EMBL" id="UPL13009.1"/>
    </source>
</evidence>
<keyword evidence="2" id="KW-1185">Reference proteome</keyword>
<organism evidence="1 2">
    <name type="scientific">Microbacterium galbinum</name>
    <dbReference type="NCBI Taxonomy" id="2851646"/>
    <lineage>
        <taxon>Bacteria</taxon>
        <taxon>Bacillati</taxon>
        <taxon>Actinomycetota</taxon>
        <taxon>Actinomycetes</taxon>
        <taxon>Micrococcales</taxon>
        <taxon>Microbacteriaceae</taxon>
        <taxon>Microbacterium</taxon>
    </lineage>
</organism>
<reference evidence="1 2" key="1">
    <citation type="submission" date="2021-06" db="EMBL/GenBank/DDBJ databases">
        <title>Genome-based taxonomic framework of Microbacterium strains isolated from marine environment, the description of four new species and reclassification of four preexisting species.</title>
        <authorList>
            <person name="Lee S.D."/>
            <person name="Kim S.-M."/>
            <person name="Byeon Y.-S."/>
            <person name="Yang H.L."/>
            <person name="Kim I.S."/>
        </authorList>
    </citation>
    <scope>NUCLEOTIDE SEQUENCE [LARGE SCALE GENOMIC DNA]</scope>
    <source>
        <strain evidence="1 2">SSW1-36</strain>
    </source>
</reference>
<accession>A0ABY4IJQ5</accession>
<proteinExistence type="predicted"/>
<dbReference type="Proteomes" id="UP000831963">
    <property type="component" value="Chromosome"/>
</dbReference>
<evidence type="ECO:0000313" key="2">
    <source>
        <dbReference type="Proteomes" id="UP000831963"/>
    </source>
</evidence>
<protein>
    <recommendedName>
        <fullName evidence="3">Minor tail protein</fullName>
    </recommendedName>
</protein>
<sequence>MPLELWVHDATTGAEVGQVFPLADGCQWSTNIAGTGESTWVLRTDDDERPLARARILSLFQPNARLIALRWGMSVVGAWKIESWDYADDTKAITISAVELVRSEARWRMTYPLDSYGDLGTLTVTGRSYPGAVRAILIRFMQWAPEWNYPIDLPADGTGSYTQTWEFWKKLTIEDLLVQIEEEGVEIFFRPYLTEGRVLRFQTLVAPRVVNGTSSFHLQAEDSPLSGVHYRMSGVEQITGGQGLGEGNGQDQPVRYAGGPPFTIPIRDAKRTFSDLTGTRLQVATNAWFARDSQPVTSWVVEKFTTSDAYSPMHAVSGRGWNLQSKGHPVFPDGIHPVRVVAASGTFGLEITTEVESV</sequence>
<evidence type="ECO:0008006" key="3">
    <source>
        <dbReference type="Google" id="ProtNLM"/>
    </source>
</evidence>
<dbReference type="RefSeq" id="WP_247956450.1">
    <property type="nucleotide sequence ID" value="NZ_CP078077.1"/>
</dbReference>
<name>A0ABY4IJQ5_9MICO</name>
<dbReference type="EMBL" id="CP078077">
    <property type="protein sequence ID" value="UPL13009.1"/>
    <property type="molecule type" value="Genomic_DNA"/>
</dbReference>
<gene>
    <name evidence="1" type="ORF">KV396_00225</name>
</gene>